<name>A0A846MDG3_9BACL</name>
<dbReference type="EMBL" id="JAASRS010000001">
    <property type="protein sequence ID" value="NIK13789.1"/>
    <property type="molecule type" value="Genomic_DNA"/>
</dbReference>
<comment type="caution">
    <text evidence="2">The sequence shown here is derived from an EMBL/GenBank/DDBJ whole genome shotgun (WGS) entry which is preliminary data.</text>
</comment>
<sequence length="166" mass="18354">MAWVVHKILLGMHIILAMIWVGGIFFIGWGIYPAAKTMPASQQQLFFRSLMQWTHWPLTLAGSGVIITGILLGTVAGPIRHWHDLWNTTYGHIWLAALLIGLVTLAWGVFVGYRQAINIFTDDSLWQQAESGDSVPLAKAMATVVAVESVEVIGFVALIICMLLLR</sequence>
<keyword evidence="1" id="KW-0812">Transmembrane</keyword>
<organism evidence="2 3">
    <name type="scientific">Saccharococcus thermophilus</name>
    <dbReference type="NCBI Taxonomy" id="29396"/>
    <lineage>
        <taxon>Bacteria</taxon>
        <taxon>Bacillati</taxon>
        <taxon>Bacillota</taxon>
        <taxon>Bacilli</taxon>
        <taxon>Bacillales</taxon>
        <taxon>Anoxybacillaceae</taxon>
        <taxon>Saccharococcus</taxon>
    </lineage>
</organism>
<evidence type="ECO:0000313" key="2">
    <source>
        <dbReference type="EMBL" id="NIK13789.1"/>
    </source>
</evidence>
<keyword evidence="1" id="KW-1133">Transmembrane helix</keyword>
<accession>A0A846MDG3</accession>
<proteinExistence type="predicted"/>
<feature type="transmembrane region" description="Helical" evidence="1">
    <location>
        <begin position="140"/>
        <end position="165"/>
    </location>
</feature>
<evidence type="ECO:0000256" key="1">
    <source>
        <dbReference type="SAM" id="Phobius"/>
    </source>
</evidence>
<dbReference type="AlphaFoldDB" id="A0A846MDG3"/>
<evidence type="ECO:0000313" key="3">
    <source>
        <dbReference type="Proteomes" id="UP000532769"/>
    </source>
</evidence>
<keyword evidence="1" id="KW-0472">Membrane</keyword>
<dbReference type="Proteomes" id="UP000532769">
    <property type="component" value="Unassembled WGS sequence"/>
</dbReference>
<gene>
    <name evidence="2" type="ORF">BDD39_000299</name>
</gene>
<protein>
    <submittedName>
        <fullName evidence="2">Putative copper export protein</fullName>
    </submittedName>
</protein>
<feature type="transmembrane region" description="Helical" evidence="1">
    <location>
        <begin position="12"/>
        <end position="35"/>
    </location>
</feature>
<keyword evidence="3" id="KW-1185">Reference proteome</keyword>
<reference evidence="2 3" key="1">
    <citation type="submission" date="2020-03" db="EMBL/GenBank/DDBJ databases">
        <title>Genomic Encyclopedia of Archaeal and Bacterial Type Strains, Phase II (KMG-II): from individual species to whole genera.</title>
        <authorList>
            <person name="Goeker M."/>
        </authorList>
    </citation>
    <scope>NUCLEOTIDE SEQUENCE [LARGE SCALE GENOMIC DNA]</scope>
    <source>
        <strain evidence="2 3">DSM 4749</strain>
    </source>
</reference>
<feature type="transmembrane region" description="Helical" evidence="1">
    <location>
        <begin position="55"/>
        <end position="79"/>
    </location>
</feature>
<feature type="transmembrane region" description="Helical" evidence="1">
    <location>
        <begin position="91"/>
        <end position="113"/>
    </location>
</feature>
<dbReference type="RefSeq" id="WP_166907584.1">
    <property type="nucleotide sequence ID" value="NZ_JAASRS010000001.1"/>
</dbReference>